<dbReference type="RefSeq" id="WP_092687273.1">
    <property type="nucleotide sequence ID" value="NZ_FNPK01000002.1"/>
</dbReference>
<organism evidence="3 4">
    <name type="scientific">Acinetobacter kyonggiensis</name>
    <dbReference type="NCBI Taxonomy" id="595670"/>
    <lineage>
        <taxon>Bacteria</taxon>
        <taxon>Pseudomonadati</taxon>
        <taxon>Pseudomonadota</taxon>
        <taxon>Gammaproteobacteria</taxon>
        <taxon>Moraxellales</taxon>
        <taxon>Moraxellaceae</taxon>
        <taxon>Acinetobacter</taxon>
    </lineage>
</organism>
<dbReference type="PANTHER" id="PTHR30251">
    <property type="entry name" value="PILUS ASSEMBLY CHAPERONE"/>
    <property type="match status" value="1"/>
</dbReference>
<dbReference type="GO" id="GO:0030288">
    <property type="term" value="C:outer membrane-bounded periplasmic space"/>
    <property type="evidence" value="ECO:0007669"/>
    <property type="project" value="InterPro"/>
</dbReference>
<dbReference type="Pfam" id="PF00345">
    <property type="entry name" value="PapD_N"/>
    <property type="match status" value="1"/>
</dbReference>
<gene>
    <name evidence="3" type="ORF">SAMN05421643_10270</name>
</gene>
<dbReference type="PANTHER" id="PTHR30251:SF4">
    <property type="entry name" value="SLR1668 PROTEIN"/>
    <property type="match status" value="1"/>
</dbReference>
<name>A0A1H3G8Y9_9GAMM</name>
<dbReference type="STRING" id="595670.SAMN05421643_10270"/>
<dbReference type="EMBL" id="FNPK01000002">
    <property type="protein sequence ID" value="SDX99746.1"/>
    <property type="molecule type" value="Genomic_DNA"/>
</dbReference>
<protein>
    <submittedName>
        <fullName evidence="3">Fimbrial chaperone protein</fullName>
    </submittedName>
</protein>
<feature type="signal peptide" evidence="1">
    <location>
        <begin position="1"/>
        <end position="22"/>
    </location>
</feature>
<proteinExistence type="predicted"/>
<dbReference type="GO" id="GO:0071555">
    <property type="term" value="P:cell wall organization"/>
    <property type="evidence" value="ECO:0007669"/>
    <property type="project" value="InterPro"/>
</dbReference>
<dbReference type="InterPro" id="IPR013783">
    <property type="entry name" value="Ig-like_fold"/>
</dbReference>
<dbReference type="Gene3D" id="2.60.40.10">
    <property type="entry name" value="Immunoglobulins"/>
    <property type="match status" value="1"/>
</dbReference>
<dbReference type="AlphaFoldDB" id="A0A1H3G8Y9"/>
<dbReference type="Proteomes" id="UP000199035">
    <property type="component" value="Unassembled WGS sequence"/>
</dbReference>
<keyword evidence="4" id="KW-1185">Reference proteome</keyword>
<sequence length="241" mass="26873">MNKLRQFICASIVSLYSLSSLAASLQVAPISVSFSPQEKAKEIWLTNTSERPIRAQTRVLIWSQVSGQDQVNPTRDLVASPSITEIKAGQQQLIRIIRIASQNTAVEQTYRLLIDELPSSGQADAQTGLQLLLQYSIPVFIQPTDSIAMRNGLTLLNQVNFQYQNQQLIVQNNTKSHIRMSELTYINPNGERIPLINGLVGYALAGQTMRWDIPESKKILPNGKFEARINSDGLAQMLPIQ</sequence>
<reference evidence="4" key="1">
    <citation type="submission" date="2016-10" db="EMBL/GenBank/DDBJ databases">
        <authorList>
            <person name="Varghese N."/>
            <person name="Submissions S."/>
        </authorList>
    </citation>
    <scope>NUCLEOTIDE SEQUENCE [LARGE SCALE GENOMIC DNA]</scope>
    <source>
        <strain evidence="4">ANC 5109</strain>
    </source>
</reference>
<feature type="domain" description="Pili assembly chaperone N-terminal" evidence="2">
    <location>
        <begin position="25"/>
        <end position="144"/>
    </location>
</feature>
<evidence type="ECO:0000313" key="4">
    <source>
        <dbReference type="Proteomes" id="UP000199035"/>
    </source>
</evidence>
<evidence type="ECO:0000313" key="3">
    <source>
        <dbReference type="EMBL" id="SDX99746.1"/>
    </source>
</evidence>
<evidence type="ECO:0000256" key="1">
    <source>
        <dbReference type="SAM" id="SignalP"/>
    </source>
</evidence>
<dbReference type="InterPro" id="IPR016147">
    <property type="entry name" value="Pili_assmbl_chaperone_N"/>
</dbReference>
<dbReference type="SUPFAM" id="SSF49354">
    <property type="entry name" value="PapD-like"/>
    <property type="match status" value="1"/>
</dbReference>
<feature type="chain" id="PRO_5011490476" evidence="1">
    <location>
        <begin position="23"/>
        <end position="241"/>
    </location>
</feature>
<keyword evidence="1" id="KW-0732">Signal</keyword>
<dbReference type="InterPro" id="IPR050643">
    <property type="entry name" value="Periplasmic_pilus_chap"/>
</dbReference>
<evidence type="ECO:0000259" key="2">
    <source>
        <dbReference type="Pfam" id="PF00345"/>
    </source>
</evidence>
<dbReference type="InterPro" id="IPR008962">
    <property type="entry name" value="PapD-like_sf"/>
</dbReference>
<accession>A0A1H3G8Y9</accession>